<sequence>MSVDLSGGSASTVLTLLAAGIPRANGVVGFARAAAERFGGPSLASPEQEGEEAAAPARQQTLGIFSEERWGDPRSSRSLRHGPPGHDPDEPEAGPRRTGAVRGSWARTGAVRPPETGALLAITYTDAEGATGAPLSATREAELLRARAVAEAAAERLDHVVVPGGQEALPFADLADDPLDGPLTDEPGLALVTAVRQQARLAAAGVEHISGHGARQVLDGHPARLADLLHERRRSPLLRPVAALTRADSATLGAAGLSTPVSVVRAARRLARTGYVDGLEAAAAALLRGLPGAAPQKGGAGEASTRALAWCTPGPAASWLTQDARGAVAARLRLAARAGAPDERPGARRARLALQRRAADFRVLAQVVESAPEARGRRLHAPFLDNQVVRACRLVPDRARIQPGARQVILRAVLAGAGITGLPDDLAAQAQTGHDAPPSTETMRAGLRRAAPALDRLLSGSLLGRWGIIDIEQAREALVAATAERDPGPLDGLPELVATELWLRRLHSRRGSCWIDVRSPSRPAVGG</sequence>
<name>A0A2X0IAQ4_9ACTN</name>
<feature type="compositionally biased region" description="Basic and acidic residues" evidence="1">
    <location>
        <begin position="66"/>
        <end position="75"/>
    </location>
</feature>
<evidence type="ECO:0000256" key="1">
    <source>
        <dbReference type="SAM" id="MobiDB-lite"/>
    </source>
</evidence>
<dbReference type="GO" id="GO:0004066">
    <property type="term" value="F:asparagine synthase (glutamine-hydrolyzing) activity"/>
    <property type="evidence" value="ECO:0007669"/>
    <property type="project" value="InterPro"/>
</dbReference>
<accession>A0A2X0IAQ4</accession>
<dbReference type="AlphaFoldDB" id="A0A2X0IAQ4"/>
<dbReference type="GO" id="GO:0006529">
    <property type="term" value="P:asparagine biosynthetic process"/>
    <property type="evidence" value="ECO:0007669"/>
    <property type="project" value="InterPro"/>
</dbReference>
<dbReference type="Pfam" id="PF00733">
    <property type="entry name" value="Asn_synthase"/>
    <property type="match status" value="1"/>
</dbReference>
<gene>
    <name evidence="3" type="ORF">DN069_38145</name>
</gene>
<dbReference type="SUPFAM" id="SSF52402">
    <property type="entry name" value="Adenine nucleotide alpha hydrolases-like"/>
    <property type="match status" value="1"/>
</dbReference>
<dbReference type="Proteomes" id="UP000248889">
    <property type="component" value="Unassembled WGS sequence"/>
</dbReference>
<comment type="caution">
    <text evidence="3">The sequence shown here is derived from an EMBL/GenBank/DDBJ whole genome shotgun (WGS) entry which is preliminary data.</text>
</comment>
<dbReference type="EMBL" id="QKYN01000232">
    <property type="protein sequence ID" value="RAG80441.1"/>
    <property type="molecule type" value="Genomic_DNA"/>
</dbReference>
<feature type="domain" description="Asparagine synthetase" evidence="2">
    <location>
        <begin position="139"/>
        <end position="483"/>
    </location>
</feature>
<evidence type="ECO:0000313" key="4">
    <source>
        <dbReference type="Proteomes" id="UP000248889"/>
    </source>
</evidence>
<dbReference type="InterPro" id="IPR001962">
    <property type="entry name" value="Asn_synthase"/>
</dbReference>
<evidence type="ECO:0000313" key="3">
    <source>
        <dbReference type="EMBL" id="RAG80441.1"/>
    </source>
</evidence>
<keyword evidence="4" id="KW-1185">Reference proteome</keyword>
<dbReference type="OrthoDB" id="4331180at2"/>
<organism evidence="3 4">
    <name type="scientific">Streptacidiphilus pinicola</name>
    <dbReference type="NCBI Taxonomy" id="2219663"/>
    <lineage>
        <taxon>Bacteria</taxon>
        <taxon>Bacillati</taxon>
        <taxon>Actinomycetota</taxon>
        <taxon>Actinomycetes</taxon>
        <taxon>Kitasatosporales</taxon>
        <taxon>Streptomycetaceae</taxon>
        <taxon>Streptacidiphilus</taxon>
    </lineage>
</organism>
<feature type="region of interest" description="Disordered" evidence="1">
    <location>
        <begin position="41"/>
        <end position="112"/>
    </location>
</feature>
<protein>
    <recommendedName>
        <fullName evidence="2">Asparagine synthetase domain-containing protein</fullName>
    </recommendedName>
</protein>
<proteinExistence type="predicted"/>
<evidence type="ECO:0000259" key="2">
    <source>
        <dbReference type="Pfam" id="PF00733"/>
    </source>
</evidence>
<reference evidence="3 4" key="1">
    <citation type="submission" date="2018-06" db="EMBL/GenBank/DDBJ databases">
        <title>Streptacidiphilus pinicola sp. nov., isolated from pine grove soil.</title>
        <authorList>
            <person name="Roh S.G."/>
            <person name="Park S."/>
            <person name="Kim M.-K."/>
            <person name="Yun B.-R."/>
            <person name="Park J."/>
            <person name="Kim M.J."/>
            <person name="Kim Y.S."/>
            <person name="Kim S.B."/>
        </authorList>
    </citation>
    <scope>NUCLEOTIDE SEQUENCE [LARGE SCALE GENOMIC DNA]</scope>
    <source>
        <strain evidence="3 4">MMS16-CNU450</strain>
    </source>
</reference>